<accession>S4PRT1</accession>
<protein>
    <submittedName>
        <fullName evidence="2">Uncharacterized protein</fullName>
    </submittedName>
</protein>
<reference evidence="2" key="2">
    <citation type="submission" date="2013-05" db="EMBL/GenBank/DDBJ databases">
        <authorList>
            <person name="Carter J.-M."/>
            <person name="Baker S.C."/>
            <person name="Pink R."/>
            <person name="Carter D.R.F."/>
            <person name="Collins A."/>
            <person name="Tomlin J."/>
            <person name="Gibbs M."/>
            <person name="Breuker C.J."/>
        </authorList>
    </citation>
    <scope>NUCLEOTIDE SEQUENCE</scope>
    <source>
        <tissue evidence="2">Ovary</tissue>
    </source>
</reference>
<keyword evidence="1" id="KW-0812">Transmembrane</keyword>
<proteinExistence type="predicted"/>
<feature type="non-terminal residue" evidence="2">
    <location>
        <position position="1"/>
    </location>
</feature>
<sequence length="79" mass="9441">RESLKVTYIHFKKQFLVNIFLLNLYSLMYPAINYFSRCSYRITWHYRSCFTFPVVVLSFKRQLVPSGDVITLYSQQCSA</sequence>
<evidence type="ECO:0000313" key="2">
    <source>
        <dbReference type="EMBL" id="JAA78102.1"/>
    </source>
</evidence>
<dbReference type="EMBL" id="GAIX01014458">
    <property type="protein sequence ID" value="JAA78102.1"/>
    <property type="molecule type" value="Transcribed_RNA"/>
</dbReference>
<keyword evidence="1" id="KW-0472">Membrane</keyword>
<evidence type="ECO:0000256" key="1">
    <source>
        <dbReference type="SAM" id="Phobius"/>
    </source>
</evidence>
<dbReference type="AlphaFoldDB" id="S4PRT1"/>
<name>S4PRT1_9NEOP</name>
<reference evidence="2" key="1">
    <citation type="journal article" date="2013" name="BMC Genomics">
        <title>Unscrambling butterfly oogenesis.</title>
        <authorList>
            <person name="Carter J.M."/>
            <person name="Baker S.C."/>
            <person name="Pink R."/>
            <person name="Carter D.R."/>
            <person name="Collins A."/>
            <person name="Tomlin J."/>
            <person name="Gibbs M."/>
            <person name="Breuker C.J."/>
        </authorList>
    </citation>
    <scope>NUCLEOTIDE SEQUENCE</scope>
    <source>
        <tissue evidence="2">Ovary</tissue>
    </source>
</reference>
<keyword evidence="1" id="KW-1133">Transmembrane helix</keyword>
<feature type="transmembrane region" description="Helical" evidence="1">
    <location>
        <begin position="15"/>
        <end position="35"/>
    </location>
</feature>
<organism evidence="2">
    <name type="scientific">Pararge aegeria</name>
    <name type="common">speckled wood butterfly</name>
    <dbReference type="NCBI Taxonomy" id="116150"/>
    <lineage>
        <taxon>Eukaryota</taxon>
        <taxon>Metazoa</taxon>
        <taxon>Ecdysozoa</taxon>
        <taxon>Arthropoda</taxon>
        <taxon>Hexapoda</taxon>
        <taxon>Insecta</taxon>
        <taxon>Pterygota</taxon>
        <taxon>Neoptera</taxon>
        <taxon>Endopterygota</taxon>
        <taxon>Lepidoptera</taxon>
        <taxon>Glossata</taxon>
        <taxon>Ditrysia</taxon>
        <taxon>Papilionoidea</taxon>
        <taxon>Nymphalidae</taxon>
        <taxon>Satyrinae</taxon>
        <taxon>Satyrini</taxon>
        <taxon>Parargina</taxon>
        <taxon>Pararge</taxon>
    </lineage>
</organism>